<organism evidence="1 2">
    <name type="scientific">Acinetobacter baumannii (strain SDF)</name>
    <dbReference type="NCBI Taxonomy" id="509170"/>
    <lineage>
        <taxon>Bacteria</taxon>
        <taxon>Pseudomonadati</taxon>
        <taxon>Pseudomonadota</taxon>
        <taxon>Gammaproteobacteria</taxon>
        <taxon>Moraxellales</taxon>
        <taxon>Moraxellaceae</taxon>
        <taxon>Acinetobacter</taxon>
        <taxon>Acinetobacter calcoaceticus/baumannii complex</taxon>
    </lineage>
</organism>
<reference evidence="1 2" key="1">
    <citation type="journal article" date="2008" name="PLoS ONE">
        <title>Comparative analysis of Acinetobacters: three genomes for three lifestyles.</title>
        <authorList>
            <person name="Vallenet D."/>
            <person name="Nordmann P."/>
            <person name="Barbe V."/>
            <person name="Poirel L."/>
            <person name="Mangenot S."/>
            <person name="Bataille E."/>
            <person name="Dossat C."/>
            <person name="Gas S."/>
            <person name="Kreimeyer A."/>
            <person name="Lenoble P."/>
            <person name="Oztas S."/>
            <person name="Poulain J."/>
            <person name="Segurens B."/>
            <person name="Robert C."/>
            <person name="Abergel C."/>
            <person name="Claverie J.M."/>
            <person name="Raoult D."/>
            <person name="Medigue C."/>
            <person name="Weissenbach J."/>
            <person name="Cruveiller S."/>
        </authorList>
    </citation>
    <scope>NUCLEOTIDE SEQUENCE [LARGE SCALE GENOMIC DNA]</scope>
    <source>
        <strain evidence="1 2">SDF</strain>
    </source>
</reference>
<dbReference type="AlphaFoldDB" id="B0VKA3"/>
<dbReference type="BioCyc" id="ABAU509170:GCL9-1015-MONOMER"/>
<dbReference type="Proteomes" id="UP000001741">
    <property type="component" value="Chromosome"/>
</dbReference>
<sequence>MLIQLYLLKLELFWFELHQHYHFSEPQKILNELIAAYSAAYSEKQRAYHTVQHLYECLSLIETVQSELNDPYAVALALWFHDVVYEPQALDNELKSAELFEQLMAQDLQLDTMQKIKRWILATQKHAPTDETDLQFLLDIDLAILAATPERFMQYEQQIQQEYSWADPEVYSIKRKEVLMNFYQSEPLYQTAYFQKNFELNAKQNLKKILE</sequence>
<dbReference type="InterPro" id="IPR009218">
    <property type="entry name" value="HD_phosphohydro"/>
</dbReference>
<dbReference type="KEGG" id="abm:ABSDF1260"/>
<name>B0VKA3_ACIBS</name>
<evidence type="ECO:0000313" key="2">
    <source>
        <dbReference type="Proteomes" id="UP000001741"/>
    </source>
</evidence>
<dbReference type="HOGENOM" id="CLU_051795_2_1_6"/>
<dbReference type="Gene3D" id="1.10.3210.10">
    <property type="entry name" value="Hypothetical protein af1432"/>
    <property type="match status" value="1"/>
</dbReference>
<dbReference type="PANTHER" id="PTHR21174">
    <property type="match status" value="1"/>
</dbReference>
<evidence type="ECO:0000313" key="1">
    <source>
        <dbReference type="EMBL" id="CAP00606.1"/>
    </source>
</evidence>
<protein>
    <recommendedName>
        <fullName evidence="3">Metal-dependent hydrolase</fullName>
    </recommendedName>
</protein>
<dbReference type="SUPFAM" id="SSF109604">
    <property type="entry name" value="HD-domain/PDEase-like"/>
    <property type="match status" value="1"/>
</dbReference>
<gene>
    <name evidence="1" type="ordered locus">ABSDF1260</name>
</gene>
<dbReference type="PANTHER" id="PTHR21174:SF0">
    <property type="entry name" value="HD PHOSPHOHYDROLASE FAMILY PROTEIN-RELATED"/>
    <property type="match status" value="1"/>
</dbReference>
<evidence type="ECO:0008006" key="3">
    <source>
        <dbReference type="Google" id="ProtNLM"/>
    </source>
</evidence>
<dbReference type="EMBL" id="CU468230">
    <property type="protein sequence ID" value="CAP00606.1"/>
    <property type="molecule type" value="Genomic_DNA"/>
</dbReference>
<accession>B0VKA3</accession>
<dbReference type="PIRSF" id="PIRSF035170">
    <property type="entry name" value="HD_phosphohydro"/>
    <property type="match status" value="1"/>
</dbReference>
<proteinExistence type="predicted"/>